<dbReference type="AlphaFoldDB" id="A0A3P4B2M2"/>
<comment type="similarity">
    <text evidence="1">Belongs to the UPF0065 (bug) family.</text>
</comment>
<feature type="signal peptide" evidence="2">
    <location>
        <begin position="1"/>
        <end position="39"/>
    </location>
</feature>
<protein>
    <submittedName>
        <fullName evidence="3">Tripartite tricarboxylate transporter family receptor</fullName>
    </submittedName>
</protein>
<reference evidence="3 4" key="1">
    <citation type="submission" date="2018-10" db="EMBL/GenBank/DDBJ databases">
        <authorList>
            <person name="Criscuolo A."/>
        </authorList>
    </citation>
    <scope>NUCLEOTIDE SEQUENCE [LARGE SCALE GENOMIC DNA]</scope>
    <source>
        <strain evidence="3">DnA1</strain>
    </source>
</reference>
<evidence type="ECO:0000256" key="1">
    <source>
        <dbReference type="ARBA" id="ARBA00006987"/>
    </source>
</evidence>
<dbReference type="PANTHER" id="PTHR42928">
    <property type="entry name" value="TRICARBOXYLATE-BINDING PROTEIN"/>
    <property type="match status" value="1"/>
</dbReference>
<evidence type="ECO:0000313" key="3">
    <source>
        <dbReference type="EMBL" id="VCU70141.1"/>
    </source>
</evidence>
<keyword evidence="4" id="KW-1185">Reference proteome</keyword>
<evidence type="ECO:0000256" key="2">
    <source>
        <dbReference type="SAM" id="SignalP"/>
    </source>
</evidence>
<proteinExistence type="inferred from homology"/>
<sequence>MQYPLCRSSPRGSRRLFEPMLAVAACTLASALLAAPAQAQPQNFPSRTVRIVVPFPPGGSADIAARLIAQRLTETLGQSAVVENRSGASGTIGVGEVVRSAPDGHTLLMTTGDFITVPARLFPTMPFEPRKALLPIMRVVSVPLVLLGHKGAPFADIKQMVAAAKAAPGKYTYSSPGSGTVNQIVMEGLALDAGIKLLQVPYRGGAPAVTAVTAGEVQMSITGPATATTAIQSGTVRALSLMTKERPPFIKDIPTIAEQGYPNIDGSLFVGLYATAKTPPALAERIGQEVRKILDEPAVRERLNAVGLDVAPLMGEAFRDYIKATGEHYEQVVKAANIEPNR</sequence>
<dbReference type="OrthoDB" id="9780943at2"/>
<dbReference type="Proteomes" id="UP000277294">
    <property type="component" value="Unassembled WGS sequence"/>
</dbReference>
<dbReference type="EMBL" id="UWPJ01000017">
    <property type="protein sequence ID" value="VCU70141.1"/>
    <property type="molecule type" value="Genomic_DNA"/>
</dbReference>
<gene>
    <name evidence="3" type="ORF">PIGHUM_02208</name>
</gene>
<name>A0A3P4B2M2_9BURK</name>
<dbReference type="CDD" id="cd07012">
    <property type="entry name" value="PBP2_Bug_TTT"/>
    <property type="match status" value="1"/>
</dbReference>
<dbReference type="InterPro" id="IPR005064">
    <property type="entry name" value="BUG"/>
</dbReference>
<dbReference type="PANTHER" id="PTHR42928:SF5">
    <property type="entry name" value="BLR1237 PROTEIN"/>
    <property type="match status" value="1"/>
</dbReference>
<dbReference type="Pfam" id="PF03401">
    <property type="entry name" value="TctC"/>
    <property type="match status" value="1"/>
</dbReference>
<dbReference type="PIRSF" id="PIRSF017082">
    <property type="entry name" value="YflP"/>
    <property type="match status" value="1"/>
</dbReference>
<dbReference type="Gene3D" id="3.40.190.10">
    <property type="entry name" value="Periplasmic binding protein-like II"/>
    <property type="match status" value="1"/>
</dbReference>
<feature type="chain" id="PRO_5017984334" evidence="2">
    <location>
        <begin position="40"/>
        <end position="342"/>
    </location>
</feature>
<dbReference type="InterPro" id="IPR042100">
    <property type="entry name" value="Bug_dom1"/>
</dbReference>
<keyword evidence="3" id="KW-0675">Receptor</keyword>
<evidence type="ECO:0000313" key="4">
    <source>
        <dbReference type="Proteomes" id="UP000277294"/>
    </source>
</evidence>
<keyword evidence="2" id="KW-0732">Signal</keyword>
<accession>A0A3P4B2M2</accession>
<dbReference type="SUPFAM" id="SSF53850">
    <property type="entry name" value="Periplasmic binding protein-like II"/>
    <property type="match status" value="1"/>
</dbReference>
<dbReference type="RefSeq" id="WP_124079645.1">
    <property type="nucleotide sequence ID" value="NZ_UWPJ01000017.1"/>
</dbReference>
<dbReference type="Gene3D" id="3.40.190.150">
    <property type="entry name" value="Bordetella uptake gene, domain 1"/>
    <property type="match status" value="1"/>
</dbReference>
<organism evidence="3 4">
    <name type="scientific">Pigmentiphaga humi</name>
    <dbReference type="NCBI Taxonomy" id="2478468"/>
    <lineage>
        <taxon>Bacteria</taxon>
        <taxon>Pseudomonadati</taxon>
        <taxon>Pseudomonadota</taxon>
        <taxon>Betaproteobacteria</taxon>
        <taxon>Burkholderiales</taxon>
        <taxon>Alcaligenaceae</taxon>
        <taxon>Pigmentiphaga</taxon>
    </lineage>
</organism>